<reference evidence="2 3" key="1">
    <citation type="submission" date="2021-06" db="EMBL/GenBank/DDBJ databases">
        <title>Complete genome sequence of Erwinia phage pEa_SNUABM_35.</title>
        <authorList>
            <person name="Kim S.G."/>
            <person name="Park S.C."/>
        </authorList>
    </citation>
    <scope>NUCLEOTIDE SEQUENCE [LARGE SCALE GENOMIC DNA]</scope>
</reference>
<evidence type="ECO:0000256" key="1">
    <source>
        <dbReference type="SAM" id="MobiDB-lite"/>
    </source>
</evidence>
<dbReference type="EMBL" id="MZ443788">
    <property type="protein sequence ID" value="QZE60232.1"/>
    <property type="molecule type" value="Genomic_DNA"/>
</dbReference>
<evidence type="ECO:0000313" key="3">
    <source>
        <dbReference type="Proteomes" id="UP000827806"/>
    </source>
</evidence>
<gene>
    <name evidence="2" type="ORF">pEaSNUABM35_00315</name>
</gene>
<accession>A0AAE7XQ04</accession>
<sequence length="119" mass="12981">MKFNEVSKEAQVALMSSALAGVIEAFTREDGDEGRKILVLALKQVGLTVDEFGALISDLSPEVELEIVSVMEAADAEPDEDDDDEEPADDDSDTDADGWQNLHEDRVCLVCNHESCICH</sequence>
<name>A0AAE7XQ04_9CAUD</name>
<proteinExistence type="predicted"/>
<protein>
    <submittedName>
        <fullName evidence="2">Uncharacterized protein</fullName>
    </submittedName>
</protein>
<organism evidence="2 3">
    <name type="scientific">Erwinia phage pEa_SNUABM_35</name>
    <dbReference type="NCBI Taxonomy" id="2869557"/>
    <lineage>
        <taxon>Viruses</taxon>
        <taxon>Duplodnaviria</taxon>
        <taxon>Heunggongvirae</taxon>
        <taxon>Uroviricota</taxon>
        <taxon>Caudoviricetes</taxon>
        <taxon>Alexandravirus</taxon>
        <taxon>Alexandravirus SNUABM35</taxon>
    </lineage>
</organism>
<feature type="region of interest" description="Disordered" evidence="1">
    <location>
        <begin position="70"/>
        <end position="98"/>
    </location>
</feature>
<evidence type="ECO:0000313" key="2">
    <source>
        <dbReference type="EMBL" id="QZE60232.1"/>
    </source>
</evidence>
<keyword evidence="3" id="KW-1185">Reference proteome</keyword>
<dbReference type="Proteomes" id="UP000827806">
    <property type="component" value="Segment"/>
</dbReference>
<feature type="compositionally biased region" description="Acidic residues" evidence="1">
    <location>
        <begin position="74"/>
        <end position="96"/>
    </location>
</feature>